<accession>A0A2T2XJM5</accession>
<dbReference type="Gene3D" id="3.40.50.300">
    <property type="entry name" value="P-loop containing nucleotide triphosphate hydrolases"/>
    <property type="match status" value="2"/>
</dbReference>
<proteinExistence type="predicted"/>
<evidence type="ECO:0000256" key="9">
    <source>
        <dbReference type="SAM" id="MobiDB-lite"/>
    </source>
</evidence>
<dbReference type="Pfam" id="PF00271">
    <property type="entry name" value="Helicase_C"/>
    <property type="match status" value="1"/>
</dbReference>
<feature type="region of interest" description="Disordered" evidence="9">
    <location>
        <begin position="48"/>
        <end position="72"/>
    </location>
</feature>
<dbReference type="InterPro" id="IPR001650">
    <property type="entry name" value="Helicase_C-like"/>
</dbReference>
<evidence type="ECO:0000256" key="6">
    <source>
        <dbReference type="ARBA" id="ARBA00023125"/>
    </source>
</evidence>
<comment type="caution">
    <text evidence="12">The sequence shown here is derived from an EMBL/GenBank/DDBJ whole genome shotgun (WGS) entry which is preliminary data.</text>
</comment>
<keyword evidence="6" id="KW-0238">DNA-binding</keyword>
<dbReference type="InterPro" id="IPR014001">
    <property type="entry name" value="Helicase_ATP-bd"/>
</dbReference>
<evidence type="ECO:0000256" key="3">
    <source>
        <dbReference type="ARBA" id="ARBA00022801"/>
    </source>
</evidence>
<evidence type="ECO:0000256" key="4">
    <source>
        <dbReference type="ARBA" id="ARBA00022806"/>
    </source>
</evidence>
<dbReference type="SMART" id="SM00487">
    <property type="entry name" value="DEXDc"/>
    <property type="match status" value="1"/>
</dbReference>
<dbReference type="CDD" id="cd04488">
    <property type="entry name" value="RecG_wedge_OBF"/>
    <property type="match status" value="1"/>
</dbReference>
<dbReference type="Proteomes" id="UP000242972">
    <property type="component" value="Unassembled WGS sequence"/>
</dbReference>
<dbReference type="PROSITE" id="PS51192">
    <property type="entry name" value="HELICASE_ATP_BIND_1"/>
    <property type="match status" value="1"/>
</dbReference>
<keyword evidence="3" id="KW-0378">Hydrolase</keyword>
<feature type="compositionally biased region" description="Basic residues" evidence="9">
    <location>
        <begin position="55"/>
        <end position="64"/>
    </location>
</feature>
<gene>
    <name evidence="12" type="ORF">C7B46_04405</name>
</gene>
<dbReference type="SUPFAM" id="SSF52540">
    <property type="entry name" value="P-loop containing nucleoside triphosphate hydrolases"/>
    <property type="match status" value="2"/>
</dbReference>
<dbReference type="InterPro" id="IPR011545">
    <property type="entry name" value="DEAD/DEAH_box_helicase_dom"/>
</dbReference>
<evidence type="ECO:0000256" key="5">
    <source>
        <dbReference type="ARBA" id="ARBA00022840"/>
    </source>
</evidence>
<dbReference type="PANTHER" id="PTHR47964">
    <property type="entry name" value="ATP-DEPENDENT DNA HELICASE HOMOLOG RECG, CHLOROPLASTIC"/>
    <property type="match status" value="1"/>
</dbReference>
<dbReference type="EMBL" id="PXYW01000007">
    <property type="protein sequence ID" value="PSR34684.1"/>
    <property type="molecule type" value="Genomic_DNA"/>
</dbReference>
<dbReference type="Gene3D" id="2.40.50.140">
    <property type="entry name" value="Nucleic acid-binding proteins"/>
    <property type="match status" value="1"/>
</dbReference>
<evidence type="ECO:0000256" key="7">
    <source>
        <dbReference type="ARBA" id="ARBA00023204"/>
    </source>
</evidence>
<dbReference type="Pfam" id="PF17191">
    <property type="entry name" value="RecG_wedge"/>
    <property type="match status" value="1"/>
</dbReference>
<evidence type="ECO:0000313" key="13">
    <source>
        <dbReference type="Proteomes" id="UP000242972"/>
    </source>
</evidence>
<dbReference type="SUPFAM" id="SSF50249">
    <property type="entry name" value="Nucleic acid-binding proteins"/>
    <property type="match status" value="1"/>
</dbReference>
<dbReference type="Pfam" id="PF19833">
    <property type="entry name" value="RecG_dom3_C"/>
    <property type="match status" value="1"/>
</dbReference>
<feature type="domain" description="Helicase C-terminal" evidence="11">
    <location>
        <begin position="528"/>
        <end position="686"/>
    </location>
</feature>
<dbReference type="NCBIfam" id="NF008168">
    <property type="entry name" value="PRK10917.2-2"/>
    <property type="match status" value="1"/>
</dbReference>
<keyword evidence="1" id="KW-0547">Nucleotide-binding</keyword>
<dbReference type="SMART" id="SM00490">
    <property type="entry name" value="HELICc"/>
    <property type="match status" value="1"/>
</dbReference>
<sequence>MGRRCAGKNPPISLGSGERYCGKTPPGDDIYFTIRKRGQLERGGRVVAGATERRGRQRAGRRRTSQHESRRPIIGLGEPITALPGVGPKKAEQLEKLGMRTQGDLLLLWPRRHEDRTTITPLSEVKSGGDFTVVGCISRADYDPRRQVLRISVTDGLFVIYATFFHARWLTRQLQSGVMVVLSGPVEYWGTRLIMKHPQHEVLSPGEMPQQGLIPIYPLTGELKQRWLQQLMKQVIPILAPQAADPLSQEILNQERLISRGQALLHLHWPPSQEALEAARKRLIFDEFLRVSLAVMRMKQWDPGMPGIRQNPQGVLSQTFLTQLPYALTSGQETAWRSIRQDLAAQRPMLRLLQGDVGSGKTLIAILAILAAVDAGHQAAFMAPTELLAEQQWRVLKDLTASLPISIGLLTGQDPSQSGKVREGIAQGTLEVVVGTQALLSPSVRFHQLGLVVIDEQHRFGVRQRAHLAQKGYFPDLLVMTATPIPRTLALTLYGDLTVSQIEGLPPGRQPITTIHLPYRERRTAYECVRQAVRRGEQAYVVCPLVNENDDQDVVAATVLAEGMQRIPGWRVGLLHGQLPRKDKTQIMEAFRCHDIDVLVATTIIEVGVDVANATVMVIEQADRFGLAQLHQLRGRIGRGAKPATCYLLADPKTEEAQSRMEAMVRWSDGLKLAEQDLKIRGPGEILGLRQHGVSAFELADPIHDASLMEHVRQVAHDILESDPMLDFEGHQTLKRWVDDAVASALPNQMLH</sequence>
<dbReference type="PANTHER" id="PTHR47964:SF1">
    <property type="entry name" value="ATP-DEPENDENT DNA HELICASE HOMOLOG RECG, CHLOROPLASTIC"/>
    <property type="match status" value="1"/>
</dbReference>
<evidence type="ECO:0000256" key="1">
    <source>
        <dbReference type="ARBA" id="ARBA00022741"/>
    </source>
</evidence>
<reference evidence="12 13" key="1">
    <citation type="journal article" date="2014" name="BMC Genomics">
        <title>Comparison of environmental and isolate Sulfobacillus genomes reveals diverse carbon, sulfur, nitrogen, and hydrogen metabolisms.</title>
        <authorList>
            <person name="Justice N.B."/>
            <person name="Norman A."/>
            <person name="Brown C.T."/>
            <person name="Singh A."/>
            <person name="Thomas B.C."/>
            <person name="Banfield J.F."/>
        </authorList>
    </citation>
    <scope>NUCLEOTIDE SEQUENCE [LARGE SCALE GENOMIC DNA]</scope>
    <source>
        <strain evidence="12">AMDSBA4</strain>
    </source>
</reference>
<dbReference type="InterPro" id="IPR033454">
    <property type="entry name" value="RecG_wedge"/>
</dbReference>
<evidence type="ECO:0000259" key="11">
    <source>
        <dbReference type="PROSITE" id="PS51194"/>
    </source>
</evidence>
<dbReference type="GO" id="GO:0006281">
    <property type="term" value="P:DNA repair"/>
    <property type="evidence" value="ECO:0007669"/>
    <property type="project" value="UniProtKB-KW"/>
</dbReference>
<keyword evidence="2" id="KW-0227">DNA damage</keyword>
<dbReference type="InterPro" id="IPR027417">
    <property type="entry name" value="P-loop_NTPase"/>
</dbReference>
<evidence type="ECO:0000259" key="10">
    <source>
        <dbReference type="PROSITE" id="PS51192"/>
    </source>
</evidence>
<keyword evidence="7" id="KW-0234">DNA repair</keyword>
<evidence type="ECO:0000313" key="12">
    <source>
        <dbReference type="EMBL" id="PSR34684.1"/>
    </source>
</evidence>
<feature type="domain" description="Helicase ATP-binding" evidence="10">
    <location>
        <begin position="342"/>
        <end position="502"/>
    </location>
</feature>
<dbReference type="InterPro" id="IPR047112">
    <property type="entry name" value="RecG/Mfd"/>
</dbReference>
<dbReference type="Pfam" id="PF00270">
    <property type="entry name" value="DEAD"/>
    <property type="match status" value="1"/>
</dbReference>
<dbReference type="PROSITE" id="PS51194">
    <property type="entry name" value="HELICASE_CTER"/>
    <property type="match status" value="1"/>
</dbReference>
<keyword evidence="4 12" id="KW-0347">Helicase</keyword>
<feature type="region of interest" description="Disordered" evidence="9">
    <location>
        <begin position="1"/>
        <end position="20"/>
    </location>
</feature>
<dbReference type="GO" id="GO:0016787">
    <property type="term" value="F:hydrolase activity"/>
    <property type="evidence" value="ECO:0007669"/>
    <property type="project" value="UniProtKB-KW"/>
</dbReference>
<dbReference type="GO" id="GO:0003677">
    <property type="term" value="F:DNA binding"/>
    <property type="evidence" value="ECO:0007669"/>
    <property type="project" value="UniProtKB-KW"/>
</dbReference>
<name>A0A2T2XJM5_9FIRM</name>
<keyword evidence="5" id="KW-0067">ATP-binding</keyword>
<dbReference type="AlphaFoldDB" id="A0A2T2XJM5"/>
<evidence type="ECO:0000256" key="8">
    <source>
        <dbReference type="ARBA" id="ARBA00049819"/>
    </source>
</evidence>
<dbReference type="NCBIfam" id="NF008165">
    <property type="entry name" value="PRK10917.1-3"/>
    <property type="match status" value="1"/>
</dbReference>
<dbReference type="InterPro" id="IPR012340">
    <property type="entry name" value="NA-bd_OB-fold"/>
</dbReference>
<protein>
    <recommendedName>
        <fullName evidence="8">Probable DNA 3'-5' helicase RecG</fullName>
    </recommendedName>
</protein>
<dbReference type="GO" id="GO:0003678">
    <property type="term" value="F:DNA helicase activity"/>
    <property type="evidence" value="ECO:0007669"/>
    <property type="project" value="TreeGrafter"/>
</dbReference>
<organism evidence="12 13">
    <name type="scientific">Sulfobacillus benefaciens</name>
    <dbReference type="NCBI Taxonomy" id="453960"/>
    <lineage>
        <taxon>Bacteria</taxon>
        <taxon>Bacillati</taxon>
        <taxon>Bacillota</taxon>
        <taxon>Clostridia</taxon>
        <taxon>Eubacteriales</taxon>
        <taxon>Clostridiales Family XVII. Incertae Sedis</taxon>
        <taxon>Sulfobacillus</taxon>
    </lineage>
</organism>
<dbReference type="GO" id="GO:0005524">
    <property type="term" value="F:ATP binding"/>
    <property type="evidence" value="ECO:0007669"/>
    <property type="project" value="UniProtKB-KW"/>
</dbReference>
<evidence type="ECO:0000256" key="2">
    <source>
        <dbReference type="ARBA" id="ARBA00022763"/>
    </source>
</evidence>
<dbReference type="InterPro" id="IPR045562">
    <property type="entry name" value="RecG_dom3_C"/>
</dbReference>